<evidence type="ECO:0000313" key="3">
    <source>
        <dbReference type="Proteomes" id="UP000637359"/>
    </source>
</evidence>
<feature type="transmembrane region" description="Helical" evidence="1">
    <location>
        <begin position="241"/>
        <end position="263"/>
    </location>
</feature>
<feature type="transmembrane region" description="Helical" evidence="1">
    <location>
        <begin position="56"/>
        <end position="89"/>
    </location>
</feature>
<feature type="transmembrane region" description="Helical" evidence="1">
    <location>
        <begin position="12"/>
        <end position="44"/>
    </location>
</feature>
<proteinExistence type="predicted"/>
<dbReference type="RefSeq" id="WP_186871204.1">
    <property type="nucleotide sequence ID" value="NZ_JACOOL010000016.1"/>
</dbReference>
<protein>
    <submittedName>
        <fullName evidence="2">YybS family protein</fullName>
    </submittedName>
</protein>
<comment type="caution">
    <text evidence="2">The sequence shown here is derived from an EMBL/GenBank/DDBJ whole genome shotgun (WGS) entry which is preliminary data.</text>
</comment>
<feature type="transmembrane region" description="Helical" evidence="1">
    <location>
        <begin position="210"/>
        <end position="229"/>
    </location>
</feature>
<dbReference type="PANTHER" id="PTHR41324:SF1">
    <property type="entry name" value="DUF2232 DOMAIN-CONTAINING PROTEIN"/>
    <property type="match status" value="1"/>
</dbReference>
<accession>A0A923RKV5</accession>
<name>A0A923RKV5_9BACI</name>
<reference evidence="2" key="1">
    <citation type="submission" date="2020-08" db="EMBL/GenBank/DDBJ databases">
        <title>Genome public.</title>
        <authorList>
            <person name="Liu C."/>
            <person name="Sun Q."/>
        </authorList>
    </citation>
    <scope>NUCLEOTIDE SEQUENCE</scope>
    <source>
        <strain evidence="2">BX22</strain>
    </source>
</reference>
<evidence type="ECO:0000313" key="2">
    <source>
        <dbReference type="EMBL" id="MBC5638498.1"/>
    </source>
</evidence>
<organism evidence="2 3">
    <name type="scientific">Ornithinibacillus hominis</name>
    <dbReference type="NCBI Taxonomy" id="2763055"/>
    <lineage>
        <taxon>Bacteria</taxon>
        <taxon>Bacillati</taxon>
        <taxon>Bacillota</taxon>
        <taxon>Bacilli</taxon>
        <taxon>Bacillales</taxon>
        <taxon>Bacillaceae</taxon>
        <taxon>Ornithinibacillus</taxon>
    </lineage>
</organism>
<dbReference type="Proteomes" id="UP000637359">
    <property type="component" value="Unassembled WGS sequence"/>
</dbReference>
<dbReference type="EMBL" id="JACOOL010000016">
    <property type="protein sequence ID" value="MBC5638498.1"/>
    <property type="molecule type" value="Genomic_DNA"/>
</dbReference>
<dbReference type="Pfam" id="PF09991">
    <property type="entry name" value="DUF2232"/>
    <property type="match status" value="1"/>
</dbReference>
<keyword evidence="1" id="KW-0812">Transmembrane</keyword>
<feature type="transmembrane region" description="Helical" evidence="1">
    <location>
        <begin position="170"/>
        <end position="189"/>
    </location>
</feature>
<keyword evidence="1" id="KW-0472">Membrane</keyword>
<gene>
    <name evidence="2" type="ORF">H8S33_17110</name>
</gene>
<dbReference type="AlphaFoldDB" id="A0A923RKV5"/>
<feature type="transmembrane region" description="Helical" evidence="1">
    <location>
        <begin position="275"/>
        <end position="298"/>
    </location>
</feature>
<evidence type="ECO:0000256" key="1">
    <source>
        <dbReference type="SAM" id="Phobius"/>
    </source>
</evidence>
<sequence length="310" mass="34651">MNKSRQLRDGALLTAIYIVLLLVSIFIPVLSVITMLLLAVPFIIFAAKYDWKPSLIMLGVATILSILFASIIVLPIPTVAGIGGVMIGTAIHRELSPYETWARGTIGFAVGLLLTFVFLLSVLNINVIEEFSQQADEVLELSKDMANQLGMEAEAEFTVMEQQLNLYKQLVPVFVVLASLLLALLNQWVSYKILNRLEKQRLRFPKFRNLRFPTAILWIYLLAMILIFIQGEQDGTLVVALQNVMMLTGLFMALQGLSFIFFVSHHKNISIAIPIVLVVVTLIFAPLLLPLVRILGIIDLGFGLRDRMVK</sequence>
<keyword evidence="1" id="KW-1133">Transmembrane helix</keyword>
<dbReference type="InterPro" id="IPR018710">
    <property type="entry name" value="DUF2232"/>
</dbReference>
<feature type="transmembrane region" description="Helical" evidence="1">
    <location>
        <begin position="101"/>
        <end position="123"/>
    </location>
</feature>
<keyword evidence="3" id="KW-1185">Reference proteome</keyword>
<dbReference type="PANTHER" id="PTHR41324">
    <property type="entry name" value="MEMBRANE PROTEIN-RELATED"/>
    <property type="match status" value="1"/>
</dbReference>